<gene>
    <name evidence="2" type="ORF">C468_08629</name>
</gene>
<accession>M0P4Y3</accession>
<evidence type="ECO:0000313" key="3">
    <source>
        <dbReference type="Proteomes" id="UP000011546"/>
    </source>
</evidence>
<protein>
    <recommendedName>
        <fullName evidence="1">DUF2249 domain-containing protein</fullName>
    </recommendedName>
</protein>
<proteinExistence type="predicted"/>
<dbReference type="InterPro" id="IPR018720">
    <property type="entry name" value="DUF2249"/>
</dbReference>
<dbReference type="EMBL" id="AOJH01000055">
    <property type="protein sequence ID" value="EMA64589.1"/>
    <property type="molecule type" value="Genomic_DNA"/>
</dbReference>
<dbReference type="PATRIC" id="fig|1230456.3.peg.1706"/>
<name>M0P4Y3_9EURY</name>
<keyword evidence="3" id="KW-1185">Reference proteome</keyword>
<dbReference type="AlphaFoldDB" id="M0P4Y3"/>
<dbReference type="Proteomes" id="UP000011546">
    <property type="component" value="Unassembled WGS sequence"/>
</dbReference>
<sequence length="81" mass="9370">MSRLDVREIPPVNRHDKIHEEFDGMDPGETLTIVNDHEPEPLYCEMAAEVPAFDEEAYEVRRNAPNEFVAEFPKSEEPKSQ</sequence>
<organism evidence="2 3">
    <name type="scientific">Halorubrum kocurii JCM 14978</name>
    <dbReference type="NCBI Taxonomy" id="1230456"/>
    <lineage>
        <taxon>Archaea</taxon>
        <taxon>Methanobacteriati</taxon>
        <taxon>Methanobacteriota</taxon>
        <taxon>Stenosarchaea group</taxon>
        <taxon>Halobacteria</taxon>
        <taxon>Halobacteriales</taxon>
        <taxon>Haloferacaceae</taxon>
        <taxon>Halorubrum</taxon>
    </lineage>
</organism>
<reference evidence="2 3" key="1">
    <citation type="journal article" date="2014" name="PLoS Genet.">
        <title>Phylogenetically driven sequencing of extremely halophilic archaea reveals strategies for static and dynamic osmo-response.</title>
        <authorList>
            <person name="Becker E.A."/>
            <person name="Seitzer P.M."/>
            <person name="Tritt A."/>
            <person name="Larsen D."/>
            <person name="Krusor M."/>
            <person name="Yao A.I."/>
            <person name="Wu D."/>
            <person name="Madern D."/>
            <person name="Eisen J.A."/>
            <person name="Darling A.E."/>
            <person name="Facciotti M.T."/>
        </authorList>
    </citation>
    <scope>NUCLEOTIDE SEQUENCE [LARGE SCALE GENOMIC DNA]</scope>
    <source>
        <strain evidence="2 3">JCM 14978</strain>
    </source>
</reference>
<feature type="domain" description="DUF2249" evidence="1">
    <location>
        <begin position="4"/>
        <end position="74"/>
    </location>
</feature>
<dbReference type="Pfam" id="PF10006">
    <property type="entry name" value="DUF2249"/>
    <property type="match status" value="1"/>
</dbReference>
<evidence type="ECO:0000313" key="2">
    <source>
        <dbReference type="EMBL" id="EMA64589.1"/>
    </source>
</evidence>
<dbReference type="OrthoDB" id="198577at2157"/>
<comment type="caution">
    <text evidence="2">The sequence shown here is derived from an EMBL/GenBank/DDBJ whole genome shotgun (WGS) entry which is preliminary data.</text>
</comment>
<dbReference type="RefSeq" id="WP_008848448.1">
    <property type="nucleotide sequence ID" value="NZ_AOJH01000055.1"/>
</dbReference>
<evidence type="ECO:0000259" key="1">
    <source>
        <dbReference type="Pfam" id="PF10006"/>
    </source>
</evidence>